<feature type="transmembrane region" description="Helical" evidence="8">
    <location>
        <begin position="245"/>
        <end position="263"/>
    </location>
</feature>
<reference evidence="10 11" key="1">
    <citation type="submission" date="2019-12" db="EMBL/GenBank/DDBJ databases">
        <authorList>
            <person name="Li J."/>
            <person name="Shi Y."/>
            <person name="Xu G."/>
            <person name="Xiao D."/>
            <person name="Ran X."/>
        </authorList>
    </citation>
    <scope>NUCLEOTIDE SEQUENCE [LARGE SCALE GENOMIC DNA]</scope>
    <source>
        <strain evidence="10 11">JCM 15915</strain>
    </source>
</reference>
<proteinExistence type="predicted"/>
<keyword evidence="11" id="KW-1185">Reference proteome</keyword>
<dbReference type="GO" id="GO:0015528">
    <property type="term" value="F:lactose:proton symporter activity"/>
    <property type="evidence" value="ECO:0007669"/>
    <property type="project" value="TreeGrafter"/>
</dbReference>
<evidence type="ECO:0000256" key="8">
    <source>
        <dbReference type="SAM" id="Phobius"/>
    </source>
</evidence>
<dbReference type="PROSITE" id="PS50850">
    <property type="entry name" value="MFS"/>
    <property type="match status" value="1"/>
</dbReference>
<feature type="transmembrane region" description="Helical" evidence="8">
    <location>
        <begin position="123"/>
        <end position="145"/>
    </location>
</feature>
<evidence type="ECO:0000259" key="9">
    <source>
        <dbReference type="PROSITE" id="PS50850"/>
    </source>
</evidence>
<keyword evidence="5 8" id="KW-0812">Transmembrane</keyword>
<evidence type="ECO:0000313" key="10">
    <source>
        <dbReference type="EMBL" id="MUN53635.1"/>
    </source>
</evidence>
<dbReference type="Proteomes" id="UP000462152">
    <property type="component" value="Unassembled WGS sequence"/>
</dbReference>
<feature type="transmembrane region" description="Helical" evidence="8">
    <location>
        <begin position="191"/>
        <end position="208"/>
    </location>
</feature>
<dbReference type="InterPro" id="IPR020846">
    <property type="entry name" value="MFS_dom"/>
</dbReference>
<keyword evidence="7 8" id="KW-0472">Membrane</keyword>
<sequence>MPDDESQGSGSVADSSRIKQQLKNPAYQQSSVTLLLFFASWGVWWSFFQIWLTDESSGLGLSGGAVGTVYSINSAGTLVIMLAYGAVQDRLGIRRHLVIGASIIMSLIGPFMIWVYRPLLENAFMVGTIVGAVVLSAGFVAAAGLMEAFSERLSRTYNYEYGQARMWGSFGYAVVALIAGFLFTVNPNLNFWLGSVFGILCFLVLTLWKAPTTPPREEMTTTMDPTRADTTPGLREMLGVLRLPSLWAMVVFVLLSWTFYTVFDQQMFPDFYTKLFDTPSHGQQVYGVLNSVQVFLEAIMLGLVPILMRKIGVKNTLMLGMMVMFLRILGCAVFHDPVMISFVKMFHAPEVALCILPVFRYFTVHFNPALSATMYMVGFQLASQIGNILLSPVLGNLRDAIGYQPTFYVIAGIVLIAAAYGFLVLKRDDQDVQGDPFLRDAPRESQKA</sequence>
<feature type="transmembrane region" description="Helical" evidence="8">
    <location>
        <begin position="283"/>
        <end position="304"/>
    </location>
</feature>
<keyword evidence="3" id="KW-1003">Cell membrane</keyword>
<accession>A0A7K1LEK5</accession>
<name>A0A7K1LEK5_9MICC</name>
<dbReference type="NCBIfam" id="TIGR00882">
    <property type="entry name" value="2A0105"/>
    <property type="match status" value="1"/>
</dbReference>
<dbReference type="OrthoDB" id="9150135at2"/>
<keyword evidence="6 8" id="KW-1133">Transmembrane helix</keyword>
<dbReference type="Gene3D" id="1.20.1250.20">
    <property type="entry name" value="MFS general substrate transporter like domains"/>
    <property type="match status" value="2"/>
</dbReference>
<dbReference type="Pfam" id="PF01306">
    <property type="entry name" value="LacY_symp"/>
    <property type="match status" value="1"/>
</dbReference>
<dbReference type="PRINTS" id="PR00174">
    <property type="entry name" value="LACYSMPORT"/>
</dbReference>
<evidence type="ECO:0000256" key="2">
    <source>
        <dbReference type="ARBA" id="ARBA00022448"/>
    </source>
</evidence>
<comment type="subcellular location">
    <subcellularLocation>
        <location evidence="1">Cell inner membrane</location>
        <topology evidence="1">Multi-pass membrane protein</topology>
    </subcellularLocation>
</comment>
<evidence type="ECO:0000256" key="1">
    <source>
        <dbReference type="ARBA" id="ARBA00004429"/>
    </source>
</evidence>
<feature type="domain" description="Major facilitator superfamily (MFS) profile" evidence="9">
    <location>
        <begin position="26"/>
        <end position="429"/>
    </location>
</feature>
<evidence type="ECO:0000256" key="7">
    <source>
        <dbReference type="ARBA" id="ARBA00023136"/>
    </source>
</evidence>
<dbReference type="InterPro" id="IPR036259">
    <property type="entry name" value="MFS_trans_sf"/>
</dbReference>
<feature type="transmembrane region" description="Helical" evidence="8">
    <location>
        <begin position="316"/>
        <end position="335"/>
    </location>
</feature>
<dbReference type="PANTHER" id="PTHR23522">
    <property type="entry name" value="BLL5896 PROTEIN"/>
    <property type="match status" value="1"/>
</dbReference>
<feature type="transmembrane region" description="Helical" evidence="8">
    <location>
        <begin position="374"/>
        <end position="394"/>
    </location>
</feature>
<feature type="transmembrane region" description="Helical" evidence="8">
    <location>
        <begin position="406"/>
        <end position="425"/>
    </location>
</feature>
<feature type="transmembrane region" description="Helical" evidence="8">
    <location>
        <begin position="64"/>
        <end position="85"/>
    </location>
</feature>
<protein>
    <submittedName>
        <fullName evidence="10">Oligosaccharide MFS transporter</fullName>
    </submittedName>
</protein>
<gene>
    <name evidence="10" type="ORF">GMA10_00040</name>
</gene>
<dbReference type="PANTHER" id="PTHR23522:SF10">
    <property type="entry name" value="3-PHENYLPROPIONIC ACID TRANSPORTER-RELATED"/>
    <property type="match status" value="1"/>
</dbReference>
<dbReference type="GO" id="GO:0005886">
    <property type="term" value="C:plasma membrane"/>
    <property type="evidence" value="ECO:0007669"/>
    <property type="project" value="UniProtKB-SubCell"/>
</dbReference>
<evidence type="ECO:0000313" key="11">
    <source>
        <dbReference type="Proteomes" id="UP000462152"/>
    </source>
</evidence>
<dbReference type="AlphaFoldDB" id="A0A7K1LEK5"/>
<feature type="transmembrane region" description="Helical" evidence="8">
    <location>
        <begin position="32"/>
        <end position="52"/>
    </location>
</feature>
<comment type="caution">
    <text evidence="10">The sequence shown here is derived from an EMBL/GenBank/DDBJ whole genome shotgun (WGS) entry which is preliminary data.</text>
</comment>
<keyword evidence="2" id="KW-0813">Transport</keyword>
<dbReference type="NCBIfam" id="NF007077">
    <property type="entry name" value="PRK09528.1"/>
    <property type="match status" value="1"/>
</dbReference>
<dbReference type="InterPro" id="IPR000576">
    <property type="entry name" value="LacY/RafB_perm_fam"/>
</dbReference>
<feature type="transmembrane region" description="Helical" evidence="8">
    <location>
        <begin position="166"/>
        <end position="185"/>
    </location>
</feature>
<feature type="transmembrane region" description="Helical" evidence="8">
    <location>
        <begin position="97"/>
        <end position="117"/>
    </location>
</feature>
<organism evidence="10 11">
    <name type="scientific">Rothia koreensis</name>
    <dbReference type="NCBI Taxonomy" id="592378"/>
    <lineage>
        <taxon>Bacteria</taxon>
        <taxon>Bacillati</taxon>
        <taxon>Actinomycetota</taxon>
        <taxon>Actinomycetes</taxon>
        <taxon>Micrococcales</taxon>
        <taxon>Micrococcaceae</taxon>
        <taxon>Rothia</taxon>
    </lineage>
</organism>
<dbReference type="SUPFAM" id="SSF103473">
    <property type="entry name" value="MFS general substrate transporter"/>
    <property type="match status" value="1"/>
</dbReference>
<keyword evidence="4" id="KW-0997">Cell inner membrane</keyword>
<evidence type="ECO:0000256" key="4">
    <source>
        <dbReference type="ARBA" id="ARBA00022519"/>
    </source>
</evidence>
<dbReference type="GO" id="GO:0030395">
    <property type="term" value="F:lactose binding"/>
    <property type="evidence" value="ECO:0007669"/>
    <property type="project" value="TreeGrafter"/>
</dbReference>
<evidence type="ECO:0000256" key="5">
    <source>
        <dbReference type="ARBA" id="ARBA00022692"/>
    </source>
</evidence>
<evidence type="ECO:0000256" key="6">
    <source>
        <dbReference type="ARBA" id="ARBA00022989"/>
    </source>
</evidence>
<evidence type="ECO:0000256" key="3">
    <source>
        <dbReference type="ARBA" id="ARBA00022475"/>
    </source>
</evidence>
<dbReference type="EMBL" id="WOGT01000001">
    <property type="protein sequence ID" value="MUN53635.1"/>
    <property type="molecule type" value="Genomic_DNA"/>
</dbReference>